<evidence type="ECO:0000256" key="3">
    <source>
        <dbReference type="ARBA" id="ARBA00022824"/>
    </source>
</evidence>
<keyword evidence="4" id="KW-0735">Signal-anchor</keyword>
<dbReference type="Pfam" id="PF01145">
    <property type="entry name" value="Band_7"/>
    <property type="match status" value="1"/>
</dbReference>
<evidence type="ECO:0000256" key="4">
    <source>
        <dbReference type="ARBA" id="ARBA00022968"/>
    </source>
</evidence>
<dbReference type="EMBL" id="MN448287">
    <property type="protein sequence ID" value="QFG74392.1"/>
    <property type="molecule type" value="Genomic_DNA"/>
</dbReference>
<evidence type="ECO:0000256" key="7">
    <source>
        <dbReference type="ARBA" id="ARBA00023180"/>
    </source>
</evidence>
<protein>
    <recommendedName>
        <fullName evidence="9">Band 7 domain-containing protein</fullName>
    </recommendedName>
</protein>
<proteinExistence type="predicted"/>
<keyword evidence="8" id="KW-0175">Coiled coil</keyword>
<evidence type="ECO:0000256" key="2">
    <source>
        <dbReference type="ARBA" id="ARBA00022692"/>
    </source>
</evidence>
<feature type="domain" description="Band 7" evidence="9">
    <location>
        <begin position="53"/>
        <end position="237"/>
    </location>
</feature>
<dbReference type="GO" id="GO:0032933">
    <property type="term" value="P:SREBP signaling pathway"/>
    <property type="evidence" value="ECO:0007669"/>
    <property type="project" value="TreeGrafter"/>
</dbReference>
<dbReference type="PANTHER" id="PTHR15351:SF3">
    <property type="entry name" value="ERLIN"/>
    <property type="match status" value="1"/>
</dbReference>
<reference evidence="10" key="1">
    <citation type="journal article" date="2019" name="Philos. Trans. R. Soc. Lond., B, Biol. Sci.">
        <title>Targeted metagenomic recovery of four divergent viruses reveals shared and distinctive characteristics of giant viruses of marine eukaryotes.</title>
        <authorList>
            <person name="Needham D.M."/>
            <person name="Poirier C."/>
            <person name="Hehenberger E."/>
            <person name="Jimenez V."/>
            <person name="Swalwell J.E."/>
            <person name="Santoro A.E."/>
            <person name="Worden A.Z."/>
        </authorList>
    </citation>
    <scope>NUCLEOTIDE SEQUENCE</scope>
    <source>
        <strain evidence="10">MPacV-611</strain>
    </source>
</reference>
<evidence type="ECO:0000256" key="1">
    <source>
        <dbReference type="ARBA" id="ARBA00004648"/>
    </source>
</evidence>
<accession>A0A5J6VK00</accession>
<name>A0A5J6VK00_9VIRU</name>
<dbReference type="GO" id="GO:0031625">
    <property type="term" value="F:ubiquitin protein ligase binding"/>
    <property type="evidence" value="ECO:0007669"/>
    <property type="project" value="InterPro"/>
</dbReference>
<evidence type="ECO:0000313" key="10">
    <source>
        <dbReference type="EMBL" id="QFG74392.1"/>
    </source>
</evidence>
<keyword evidence="6" id="KW-0472">Membrane</keyword>
<keyword evidence="7" id="KW-0325">Glycoprotein</keyword>
<dbReference type="GO" id="GO:0015485">
    <property type="term" value="F:cholesterol binding"/>
    <property type="evidence" value="ECO:0007669"/>
    <property type="project" value="TreeGrafter"/>
</dbReference>
<keyword evidence="3" id="KW-0256">Endoplasmic reticulum</keyword>
<evidence type="ECO:0000256" key="5">
    <source>
        <dbReference type="ARBA" id="ARBA00022989"/>
    </source>
</evidence>
<organism evidence="10">
    <name type="scientific">Megaviridae environmental sample</name>
    <dbReference type="NCBI Taxonomy" id="1737588"/>
    <lineage>
        <taxon>Viruses</taxon>
        <taxon>Varidnaviria</taxon>
        <taxon>Bamfordvirae</taxon>
        <taxon>Nucleocytoviricota</taxon>
        <taxon>Megaviricetes</taxon>
        <taxon>Imitervirales</taxon>
        <taxon>Mimiviridae</taxon>
        <taxon>environmental samples</taxon>
    </lineage>
</organism>
<dbReference type="InterPro" id="IPR001107">
    <property type="entry name" value="Band_7"/>
</dbReference>
<dbReference type="InterPro" id="IPR033294">
    <property type="entry name" value="Erlin1/2"/>
</dbReference>
<feature type="coiled-coil region" evidence="8">
    <location>
        <begin position="276"/>
        <end position="303"/>
    </location>
</feature>
<evidence type="ECO:0000256" key="6">
    <source>
        <dbReference type="ARBA" id="ARBA00023136"/>
    </source>
</evidence>
<dbReference type="PANTHER" id="PTHR15351">
    <property type="entry name" value="ERLIN (ER LIPID RAFT ASSOCIATED PROTEIN) HOMOLOG"/>
    <property type="match status" value="1"/>
</dbReference>
<keyword evidence="2" id="KW-0812">Transmembrane</keyword>
<comment type="subcellular location">
    <subcellularLocation>
        <location evidence="1">Endoplasmic reticulum membrane</location>
        <topology evidence="1">Single-pass type II membrane protein</topology>
    </subcellularLocation>
</comment>
<dbReference type="PROSITE" id="PS51257">
    <property type="entry name" value="PROKAR_LIPOPROTEIN"/>
    <property type="match status" value="1"/>
</dbReference>
<evidence type="ECO:0000256" key="8">
    <source>
        <dbReference type="SAM" id="Coils"/>
    </source>
</evidence>
<sequence>MGSFKQTAIITILIINSMTTALGASSCNHDTGHEKTWLLSMYSSFPSVHECKIGHRCVYTSGGRVMPNTSPSGFHTHNPFFTQVHQVKVAWDTDMLTNIECGSKKGSKAYLDIHVINRIEPTDECIVPIFEQYPNGYDRALIYDYIPTEVAQFCKQYTIDEIKVEKYDELDEILQEKLQRNIKDYNLDNCIKIQKVRIASPRLDPKMQAKFEAIELEEKDKALAIKRKDTERVRQEALTQTEEMIQKRDQASKKIADQTAKQQATAQAERQAIVDQMKYDARVKEAKGERKRLEELAAGQKALFDNPDYIKLKGFEAAHSNSKLIFGNVPENALVNMGGFATEAAVVTHHINTTDE</sequence>
<evidence type="ECO:0000259" key="9">
    <source>
        <dbReference type="Pfam" id="PF01145"/>
    </source>
</evidence>
<keyword evidence="5" id="KW-1133">Transmembrane helix</keyword>